<dbReference type="EMBL" id="JABBGF010000002">
    <property type="protein sequence ID" value="NML58430.1"/>
    <property type="molecule type" value="Genomic_DNA"/>
</dbReference>
<comment type="caution">
    <text evidence="3">The sequence shown here is derived from an EMBL/GenBank/DDBJ whole genome shotgun (WGS) entry which is preliminary data.</text>
</comment>
<evidence type="ECO:0000313" key="4">
    <source>
        <dbReference type="Proteomes" id="UP000552615"/>
    </source>
</evidence>
<protein>
    <submittedName>
        <fullName evidence="3">Uncharacterized protein</fullName>
    </submittedName>
</protein>
<feature type="coiled-coil region" evidence="1">
    <location>
        <begin position="212"/>
        <end position="239"/>
    </location>
</feature>
<feature type="signal peptide" evidence="2">
    <location>
        <begin position="1"/>
        <end position="22"/>
    </location>
</feature>
<keyword evidence="1" id="KW-0175">Coiled coil</keyword>
<organism evidence="3 4">
    <name type="scientific">Chryseobacterium cheonjiense</name>
    <dbReference type="NCBI Taxonomy" id="2728845"/>
    <lineage>
        <taxon>Bacteria</taxon>
        <taxon>Pseudomonadati</taxon>
        <taxon>Bacteroidota</taxon>
        <taxon>Flavobacteriia</taxon>
        <taxon>Flavobacteriales</taxon>
        <taxon>Weeksellaceae</taxon>
        <taxon>Chryseobacterium group</taxon>
        <taxon>Chryseobacterium</taxon>
    </lineage>
</organism>
<keyword evidence="2" id="KW-0732">Signal</keyword>
<proteinExistence type="predicted"/>
<reference evidence="3 4" key="1">
    <citation type="submission" date="2020-04" db="EMBL/GenBank/DDBJ databases">
        <title>Chryseobacterium sp. RJ-7-14 sp. nov., isolated from Jeju soil.</title>
        <authorList>
            <person name="Dahal R.H."/>
            <person name="Chaudhary D.K."/>
        </authorList>
    </citation>
    <scope>NUCLEOTIDE SEQUENCE [LARGE SCALE GENOMIC DNA]</scope>
    <source>
        <strain evidence="3 4">RJ-7-14</strain>
    </source>
</reference>
<keyword evidence="4" id="KW-1185">Reference proteome</keyword>
<feature type="chain" id="PRO_5030820935" evidence="2">
    <location>
        <begin position="23"/>
        <end position="686"/>
    </location>
</feature>
<dbReference type="AlphaFoldDB" id="A0A7Y0A857"/>
<sequence length="686" mass="79227">MKSILQKTQVILLLLCFSLPFAQQRMKLPADVLFYMEINGKQLDKKINWEKFNPILQEVTKKRKEKLSWTDYSKTGIKYDAPQYHYASFNDSVKAYTAHFIIDNKEKFQEFVNSIKKKGLENSRKSNYSYVSLDDDIFVAWNGSRAVLKMISYDKPYKDNWDEAAVADSAAAVIDSVAAAVVDSVAVDSTYADTPEKPFDYKEEIQYLKDDIKYLKESIKENTAEIEKIQKDIKYLEKHHQYPEEKKGSADKKYEEPIVETESLPAPEEDMEDLQIPESDNFKKEMDSLKTEKFKMHRKLAEESFDQYFNSNLELDVPAEMTASRDAGSDVFVYTNYGSLANNGVYGKMMRMYEYGSLLNSIYNSDSSYNLYFDKDKVRLVNNYQHKNEEVQKSVEGIYNGRKNKKLARLISDKSIGYYAINVNSSKYFDMMYALMKNAGDTGYQKETELIMETVKIVLDEEAISKIAPGNGIFVLNELKSKTVEYTEYEYDEAYNEKEVKKTKEVAAPDFVFAFATENEGYWNRIFNLLATNKKTAKNFSKNGNVYSFKEDHNSGFMDELFFTVKDGIVYVTTSVNSLHIENQGQISKAWMKDSTKYPASGRFDVQKLLAGLEKEFKSSSERKMLDLVRKNVGDVYFKSESKGNTIQTEIDYSIKGSSENSLMYFFDLFDEIYKLNEADKKPPVL</sequence>
<dbReference type="Proteomes" id="UP000552615">
    <property type="component" value="Unassembled WGS sequence"/>
</dbReference>
<evidence type="ECO:0000313" key="3">
    <source>
        <dbReference type="EMBL" id="NML58430.1"/>
    </source>
</evidence>
<evidence type="ECO:0000256" key="2">
    <source>
        <dbReference type="SAM" id="SignalP"/>
    </source>
</evidence>
<evidence type="ECO:0000256" key="1">
    <source>
        <dbReference type="SAM" id="Coils"/>
    </source>
</evidence>
<gene>
    <name evidence="3" type="ORF">HHL20_13865</name>
</gene>
<accession>A0A7Y0A857</accession>
<name>A0A7Y0A857_9FLAO</name>
<dbReference type="RefSeq" id="WP_169231766.1">
    <property type="nucleotide sequence ID" value="NZ_JABBGF010000002.1"/>
</dbReference>